<evidence type="ECO:0000313" key="6">
    <source>
        <dbReference type="Proteomes" id="UP000071859"/>
    </source>
</evidence>
<evidence type="ECO:0000256" key="4">
    <source>
        <dbReference type="SAM" id="MobiDB-lite"/>
    </source>
</evidence>
<dbReference type="InterPro" id="IPR019734">
    <property type="entry name" value="TPR_rpt"/>
</dbReference>
<reference evidence="5" key="1">
    <citation type="submission" date="2016-01" db="EMBL/GenBank/DDBJ databases">
        <authorList>
            <person name="Peeters C."/>
        </authorList>
    </citation>
    <scope>NUCLEOTIDE SEQUENCE</scope>
    <source>
        <strain evidence="5">LMG 29321</strain>
    </source>
</reference>
<sequence>MKSRSGRAAGSASRAPGGAESLAGQRAASGISARVPVHARIHGPVHPLIEAGTRPSSRSPLSWLLSLHHSLTRFQVTHRNARTPLQLSCRPVARTFGTFAARTLAIATLGFAACIGMSGAALAQTSPATRDDTPQADAAIANKDWNAALKQLDARIAGNPRDVQAKFKRATVLARLNRDDEAIAAFTELTQAYPELPEPYNNLAALYAKKGRYEDARAALETAVKANPGYALAYDNLGDLYLRLASESYKRAQSLGSKSPVTSQRIAAIQNIYNPPKKRAGAADIASGTPAATAPRTAADEWAPASGTTSSPMPSPDEYSPFGGPTAPLPTTPYVAPKAQP</sequence>
<accession>A0A157Z3M3</accession>
<dbReference type="PROSITE" id="PS50005">
    <property type="entry name" value="TPR"/>
    <property type="match status" value="1"/>
</dbReference>
<feature type="region of interest" description="Disordered" evidence="4">
    <location>
        <begin position="1"/>
        <end position="26"/>
    </location>
</feature>
<evidence type="ECO:0000256" key="2">
    <source>
        <dbReference type="ARBA" id="ARBA00022803"/>
    </source>
</evidence>
<dbReference type="SMART" id="SM00028">
    <property type="entry name" value="TPR"/>
    <property type="match status" value="2"/>
</dbReference>
<name>A0A157Z3M3_9BURK</name>
<feature type="region of interest" description="Disordered" evidence="4">
    <location>
        <begin position="279"/>
        <end position="341"/>
    </location>
</feature>
<dbReference type="Proteomes" id="UP000071859">
    <property type="component" value="Unassembled WGS sequence"/>
</dbReference>
<dbReference type="Gene3D" id="1.25.40.10">
    <property type="entry name" value="Tetratricopeptide repeat domain"/>
    <property type="match status" value="1"/>
</dbReference>
<evidence type="ECO:0000256" key="3">
    <source>
        <dbReference type="PROSITE-ProRule" id="PRU00339"/>
    </source>
</evidence>
<evidence type="ECO:0000313" key="5">
    <source>
        <dbReference type="EMBL" id="SAK40102.1"/>
    </source>
</evidence>
<dbReference type="PANTHER" id="PTHR44858:SF1">
    <property type="entry name" value="UDP-N-ACETYLGLUCOSAMINE--PEPTIDE N-ACETYLGLUCOSAMINYLTRANSFERASE SPINDLY-RELATED"/>
    <property type="match status" value="1"/>
</dbReference>
<gene>
    <name evidence="5" type="ORF">AWB78_00068</name>
</gene>
<dbReference type="Pfam" id="PF13432">
    <property type="entry name" value="TPR_16"/>
    <property type="match status" value="1"/>
</dbReference>
<evidence type="ECO:0000256" key="1">
    <source>
        <dbReference type="ARBA" id="ARBA00022737"/>
    </source>
</evidence>
<keyword evidence="2 3" id="KW-0802">TPR repeat</keyword>
<protein>
    <submittedName>
        <fullName evidence="5">TPR repeat-containing protein</fullName>
    </submittedName>
</protein>
<dbReference type="PANTHER" id="PTHR44858">
    <property type="entry name" value="TETRATRICOPEPTIDE REPEAT PROTEIN 6"/>
    <property type="match status" value="1"/>
</dbReference>
<organism evidence="5 6">
    <name type="scientific">Caballeronia calidae</name>
    <dbReference type="NCBI Taxonomy" id="1777139"/>
    <lineage>
        <taxon>Bacteria</taxon>
        <taxon>Pseudomonadati</taxon>
        <taxon>Pseudomonadota</taxon>
        <taxon>Betaproteobacteria</taxon>
        <taxon>Burkholderiales</taxon>
        <taxon>Burkholderiaceae</taxon>
        <taxon>Caballeronia</taxon>
    </lineage>
</organism>
<dbReference type="AlphaFoldDB" id="A0A157Z3M3"/>
<comment type="caution">
    <text evidence="5">The sequence shown here is derived from an EMBL/GenBank/DDBJ whole genome shotgun (WGS) entry which is preliminary data.</text>
</comment>
<proteinExistence type="predicted"/>
<dbReference type="InterPro" id="IPR011990">
    <property type="entry name" value="TPR-like_helical_dom_sf"/>
</dbReference>
<dbReference type="EMBL" id="FCOX02000001">
    <property type="protein sequence ID" value="SAK40102.1"/>
    <property type="molecule type" value="Genomic_DNA"/>
</dbReference>
<dbReference type="InterPro" id="IPR050498">
    <property type="entry name" value="Ycf3"/>
</dbReference>
<dbReference type="SUPFAM" id="SSF48452">
    <property type="entry name" value="TPR-like"/>
    <property type="match status" value="1"/>
</dbReference>
<keyword evidence="1" id="KW-0677">Repeat</keyword>
<feature type="compositionally biased region" description="Low complexity" evidence="4">
    <location>
        <begin position="1"/>
        <end position="19"/>
    </location>
</feature>
<feature type="repeat" description="TPR" evidence="3">
    <location>
        <begin position="197"/>
        <end position="230"/>
    </location>
</feature>
<keyword evidence="6" id="KW-1185">Reference proteome</keyword>
<dbReference type="InterPro" id="IPR013105">
    <property type="entry name" value="TPR_2"/>
</dbReference>
<dbReference type="Pfam" id="PF07719">
    <property type="entry name" value="TPR_2"/>
    <property type="match status" value="1"/>
</dbReference>